<proteinExistence type="predicted"/>
<keyword evidence="1" id="KW-0812">Transmembrane</keyword>
<organism evidence="3 4">
    <name type="scientific">Streptomyces formicae</name>
    <dbReference type="NCBI Taxonomy" id="1616117"/>
    <lineage>
        <taxon>Bacteria</taxon>
        <taxon>Bacillati</taxon>
        <taxon>Actinomycetota</taxon>
        <taxon>Actinomycetes</taxon>
        <taxon>Kitasatosporales</taxon>
        <taxon>Streptomycetaceae</taxon>
        <taxon>Streptomyces</taxon>
    </lineage>
</organism>
<evidence type="ECO:0000313" key="4">
    <source>
        <dbReference type="Proteomes" id="UP000828924"/>
    </source>
</evidence>
<feature type="domain" description="TadE-like" evidence="2">
    <location>
        <begin position="33"/>
        <end position="74"/>
    </location>
</feature>
<reference evidence="3 4" key="1">
    <citation type="submission" date="2021-03" db="EMBL/GenBank/DDBJ databases">
        <title>Complete genome of Streptomyces formicae strain 1H-GS9 (DSM 100524).</title>
        <authorList>
            <person name="Atanasov K.E."/>
            <person name="Altabella T."/>
            <person name="Ferrer A."/>
        </authorList>
    </citation>
    <scope>NUCLEOTIDE SEQUENCE [LARGE SCALE GENOMIC DNA]</scope>
    <source>
        <strain evidence="3 4">1H-GS9</strain>
    </source>
</reference>
<accession>A0ABY3WQU9</accession>
<evidence type="ECO:0000256" key="1">
    <source>
        <dbReference type="SAM" id="Phobius"/>
    </source>
</evidence>
<protein>
    <submittedName>
        <fullName evidence="3">Pilus assembly protein</fullName>
    </submittedName>
</protein>
<keyword evidence="1" id="KW-1133">Transmembrane helix</keyword>
<sequence length="150" mass="16168">MRERNRRRSNDSGGRVRGWWRALQERLAAGDRGFGSVEFAVLAVVVLALVFTSIQVGFYYHARKVAQSAARQGVEAGRQFGAGESDAVAQAQTFLDRFGGSVRGASVSSAGSTAEEIRITVRGHVATLVPGLELEVVQHADGPVERWSTP</sequence>
<name>A0ABY3WQU9_9ACTN</name>
<keyword evidence="4" id="KW-1185">Reference proteome</keyword>
<feature type="transmembrane region" description="Helical" evidence="1">
    <location>
        <begin position="39"/>
        <end position="60"/>
    </location>
</feature>
<keyword evidence="1" id="KW-0472">Membrane</keyword>
<evidence type="ECO:0000259" key="2">
    <source>
        <dbReference type="Pfam" id="PF07811"/>
    </source>
</evidence>
<evidence type="ECO:0000313" key="3">
    <source>
        <dbReference type="EMBL" id="UNM13167.1"/>
    </source>
</evidence>
<dbReference type="RefSeq" id="WP_242331888.1">
    <property type="nucleotide sequence ID" value="NZ_CP071872.1"/>
</dbReference>
<dbReference type="Proteomes" id="UP000828924">
    <property type="component" value="Chromosome"/>
</dbReference>
<gene>
    <name evidence="3" type="ORF">J4032_18190</name>
</gene>
<dbReference type="Pfam" id="PF07811">
    <property type="entry name" value="TadE"/>
    <property type="match status" value="1"/>
</dbReference>
<dbReference type="EMBL" id="CP071872">
    <property type="protein sequence ID" value="UNM13167.1"/>
    <property type="molecule type" value="Genomic_DNA"/>
</dbReference>
<dbReference type="InterPro" id="IPR012495">
    <property type="entry name" value="TadE-like_dom"/>
</dbReference>